<sequence>MSPQPAPPDPSTTAVVCIECQNGVVGSTSILPALAAEASPVIDSIAELLRIARLAGALVVHAPYVGALGGAAESTPLMRTTAQATADWSADHHQTQIVKGLLATGDLIVPRHHGFSATLNTELLKILRGNAIESIIFAGVSLNVAIPVSVAHAAEEGFHVVVVRDAVVGTPAEYGVQVLQYTIAMLASVISLQNLERGWARTASATINRST</sequence>
<keyword evidence="1 3" id="KW-0378">Hydrolase</keyword>
<dbReference type="SUPFAM" id="SSF52499">
    <property type="entry name" value="Isochorismatase-like hydrolases"/>
    <property type="match status" value="1"/>
</dbReference>
<dbReference type="Proteomes" id="UP000192513">
    <property type="component" value="Unassembled WGS sequence"/>
</dbReference>
<dbReference type="OrthoDB" id="4549719at2"/>
<dbReference type="GO" id="GO:0016787">
    <property type="term" value="F:hydrolase activity"/>
    <property type="evidence" value="ECO:0007669"/>
    <property type="project" value="UniProtKB-KW"/>
</dbReference>
<dbReference type="PANTHER" id="PTHR43540">
    <property type="entry name" value="PEROXYUREIDOACRYLATE/UREIDOACRYLATE AMIDOHYDROLASE-RELATED"/>
    <property type="match status" value="1"/>
</dbReference>
<keyword evidence="4" id="KW-1185">Reference proteome</keyword>
<evidence type="ECO:0000259" key="2">
    <source>
        <dbReference type="Pfam" id="PF00857"/>
    </source>
</evidence>
<proteinExistence type="predicted"/>
<dbReference type="Pfam" id="PF00857">
    <property type="entry name" value="Isochorismatase"/>
    <property type="match status" value="1"/>
</dbReference>
<organism evidence="3 4">
    <name type="scientific">Mycobacterium paraseoulense</name>
    <dbReference type="NCBI Taxonomy" id="590652"/>
    <lineage>
        <taxon>Bacteria</taxon>
        <taxon>Bacillati</taxon>
        <taxon>Actinomycetota</taxon>
        <taxon>Actinomycetes</taxon>
        <taxon>Mycobacteriales</taxon>
        <taxon>Mycobacteriaceae</taxon>
        <taxon>Mycobacterium</taxon>
    </lineage>
</organism>
<reference evidence="3 4" key="1">
    <citation type="submission" date="2017-02" db="EMBL/GenBank/DDBJ databases">
        <title>The new phylogeny of genus Mycobacterium.</title>
        <authorList>
            <person name="Tortoli E."/>
            <person name="Trovato A."/>
            <person name="Cirillo D.M."/>
        </authorList>
    </citation>
    <scope>NUCLEOTIDE SEQUENCE [LARGE SCALE GENOMIC DNA]</scope>
    <source>
        <strain evidence="3 4">DSM 45000</strain>
    </source>
</reference>
<dbReference type="STRING" id="590652.BST39_12435"/>
<feature type="domain" description="Isochorismatase-like" evidence="2">
    <location>
        <begin position="13"/>
        <end position="192"/>
    </location>
</feature>
<dbReference type="InterPro" id="IPR000868">
    <property type="entry name" value="Isochorismatase-like_dom"/>
</dbReference>
<gene>
    <name evidence="3" type="ORF">BST39_12435</name>
</gene>
<dbReference type="InterPro" id="IPR050272">
    <property type="entry name" value="Isochorismatase-like_hydrls"/>
</dbReference>
<dbReference type="InterPro" id="IPR036380">
    <property type="entry name" value="Isochorismatase-like_sf"/>
</dbReference>
<dbReference type="EMBL" id="MVIE01000013">
    <property type="protein sequence ID" value="ORB41020.1"/>
    <property type="molecule type" value="Genomic_DNA"/>
</dbReference>
<evidence type="ECO:0000256" key="1">
    <source>
        <dbReference type="ARBA" id="ARBA00022801"/>
    </source>
</evidence>
<dbReference type="PANTHER" id="PTHR43540:SF16">
    <property type="entry name" value="ISOCHORISMATASE-LIKE DOMAIN-CONTAINING PROTEIN"/>
    <property type="match status" value="1"/>
</dbReference>
<evidence type="ECO:0000313" key="4">
    <source>
        <dbReference type="Proteomes" id="UP000192513"/>
    </source>
</evidence>
<dbReference type="AlphaFoldDB" id="A0A1X0IAZ1"/>
<protein>
    <submittedName>
        <fullName evidence="3">Cysteine hydrolase</fullName>
    </submittedName>
</protein>
<accession>A0A1X0IAZ1</accession>
<name>A0A1X0IAZ1_9MYCO</name>
<dbReference type="Gene3D" id="3.40.50.850">
    <property type="entry name" value="Isochorismatase-like"/>
    <property type="match status" value="1"/>
</dbReference>
<comment type="caution">
    <text evidence="3">The sequence shown here is derived from an EMBL/GenBank/DDBJ whole genome shotgun (WGS) entry which is preliminary data.</text>
</comment>
<evidence type="ECO:0000313" key="3">
    <source>
        <dbReference type="EMBL" id="ORB41020.1"/>
    </source>
</evidence>